<dbReference type="EMBL" id="JAKUCV010004721">
    <property type="protein sequence ID" value="KAJ4834351.1"/>
    <property type="molecule type" value="Genomic_DNA"/>
</dbReference>
<organism evidence="1 2">
    <name type="scientific">Turnera subulata</name>
    <dbReference type="NCBI Taxonomy" id="218843"/>
    <lineage>
        <taxon>Eukaryota</taxon>
        <taxon>Viridiplantae</taxon>
        <taxon>Streptophyta</taxon>
        <taxon>Embryophyta</taxon>
        <taxon>Tracheophyta</taxon>
        <taxon>Spermatophyta</taxon>
        <taxon>Magnoliopsida</taxon>
        <taxon>eudicotyledons</taxon>
        <taxon>Gunneridae</taxon>
        <taxon>Pentapetalae</taxon>
        <taxon>rosids</taxon>
        <taxon>fabids</taxon>
        <taxon>Malpighiales</taxon>
        <taxon>Passifloraceae</taxon>
        <taxon>Turnera</taxon>
    </lineage>
</organism>
<dbReference type="OrthoDB" id="1924946at2759"/>
<dbReference type="AlphaFoldDB" id="A0A9Q0FQ09"/>
<evidence type="ECO:0000313" key="2">
    <source>
        <dbReference type="Proteomes" id="UP001141552"/>
    </source>
</evidence>
<comment type="caution">
    <text evidence="1">The sequence shown here is derived from an EMBL/GenBank/DDBJ whole genome shotgun (WGS) entry which is preliminary data.</text>
</comment>
<reference evidence="1" key="2">
    <citation type="journal article" date="2023" name="Plants (Basel)">
        <title>Annotation of the Turnera subulata (Passifloraceae) Draft Genome Reveals the S-Locus Evolved after the Divergence of Turneroideae from Passifloroideae in a Stepwise Manner.</title>
        <authorList>
            <person name="Henning P.M."/>
            <person name="Roalson E.H."/>
            <person name="Mir W."/>
            <person name="McCubbin A.G."/>
            <person name="Shore J.S."/>
        </authorList>
    </citation>
    <scope>NUCLEOTIDE SEQUENCE</scope>
    <source>
        <strain evidence="1">F60SS</strain>
    </source>
</reference>
<dbReference type="Proteomes" id="UP001141552">
    <property type="component" value="Unassembled WGS sequence"/>
</dbReference>
<dbReference type="Pfam" id="PF04450">
    <property type="entry name" value="BSP"/>
    <property type="match status" value="1"/>
</dbReference>
<evidence type="ECO:0000313" key="1">
    <source>
        <dbReference type="EMBL" id="KAJ4834351.1"/>
    </source>
</evidence>
<keyword evidence="2" id="KW-1185">Reference proteome</keyword>
<sequence>MEHNHLRHPFLVPSPTTAAETTALGSDDGDADYLKFLSSNPGVILRLLFVISLGVVSVWASHEASKGFGITVINDAKGMQAAKSFSLLYISNDGATRILQSATSFLQTNILHTPNNPPRHVTLRLATTHLAKGTVTVDAGGEEGEFVISVGLSQDNAKLGRRRHLDPEVRALVLQGMARVWLWDSKSRAPPWLLDGMVEYVRGLAGFGPAGAATGWSGDKDPLVVAKLLDCCERRNKGFILRLNQVLTGSDGPGLPVSSPCDSFLNTSSRGFPAPVKVMSF</sequence>
<dbReference type="PANTHER" id="PTHR33321:SF3">
    <property type="entry name" value="OS05G0582000 PROTEIN"/>
    <property type="match status" value="1"/>
</dbReference>
<gene>
    <name evidence="1" type="ORF">Tsubulata_038863</name>
</gene>
<dbReference type="InterPro" id="IPR007541">
    <property type="entry name" value="Uncharacterised_BSP"/>
</dbReference>
<name>A0A9Q0FQ09_9ROSI</name>
<reference evidence="1" key="1">
    <citation type="submission" date="2022-02" db="EMBL/GenBank/DDBJ databases">
        <authorList>
            <person name="Henning P.M."/>
            <person name="McCubbin A.G."/>
            <person name="Shore J.S."/>
        </authorList>
    </citation>
    <scope>NUCLEOTIDE SEQUENCE</scope>
    <source>
        <strain evidence="1">F60SS</strain>
        <tissue evidence="1">Leaves</tissue>
    </source>
</reference>
<accession>A0A9Q0FQ09</accession>
<proteinExistence type="predicted"/>
<protein>
    <submittedName>
        <fullName evidence="1">Uncharacterized protein</fullName>
    </submittedName>
</protein>
<dbReference type="PANTHER" id="PTHR33321">
    <property type="match status" value="1"/>
</dbReference>